<name>A0A1H3CPM2_9EURY</name>
<dbReference type="RefSeq" id="WP_089764022.1">
    <property type="nucleotide sequence ID" value="NZ_FNPB01000001.1"/>
</dbReference>
<dbReference type="EMBL" id="FNPB01000001">
    <property type="protein sequence ID" value="SDX56093.1"/>
    <property type="molecule type" value="Genomic_DNA"/>
</dbReference>
<feature type="domain" description="THUMP" evidence="9">
    <location>
        <begin position="61"/>
        <end position="165"/>
    </location>
</feature>
<accession>A0A1H3CPM2</accession>
<feature type="binding site" evidence="8">
    <location>
        <position position="266"/>
    </location>
    <ligand>
        <name>ATP</name>
        <dbReference type="ChEBI" id="CHEBI:30616"/>
    </ligand>
</feature>
<comment type="catalytic activity">
    <reaction evidence="8">
        <text>[ThiI sulfur-carrier protein]-S-sulfanyl-L-cysteine + a uridine in tRNA + 2 reduced [2Fe-2S]-[ferredoxin] + ATP + H(+) = [ThiI sulfur-carrier protein]-L-cysteine + a 4-thiouridine in tRNA + 2 oxidized [2Fe-2S]-[ferredoxin] + AMP + diphosphate</text>
        <dbReference type="Rhea" id="RHEA:24176"/>
        <dbReference type="Rhea" id="RHEA-COMP:10000"/>
        <dbReference type="Rhea" id="RHEA-COMP:10001"/>
        <dbReference type="Rhea" id="RHEA-COMP:13337"/>
        <dbReference type="Rhea" id="RHEA-COMP:13338"/>
        <dbReference type="Rhea" id="RHEA-COMP:13339"/>
        <dbReference type="Rhea" id="RHEA-COMP:13340"/>
        <dbReference type="ChEBI" id="CHEBI:15378"/>
        <dbReference type="ChEBI" id="CHEBI:29950"/>
        <dbReference type="ChEBI" id="CHEBI:30616"/>
        <dbReference type="ChEBI" id="CHEBI:33019"/>
        <dbReference type="ChEBI" id="CHEBI:33737"/>
        <dbReference type="ChEBI" id="CHEBI:33738"/>
        <dbReference type="ChEBI" id="CHEBI:61963"/>
        <dbReference type="ChEBI" id="CHEBI:65315"/>
        <dbReference type="ChEBI" id="CHEBI:136798"/>
        <dbReference type="ChEBI" id="CHEBI:456215"/>
        <dbReference type="EC" id="2.8.1.4"/>
    </reaction>
</comment>
<dbReference type="Pfam" id="PF02568">
    <property type="entry name" value="ThiI"/>
    <property type="match status" value="1"/>
</dbReference>
<dbReference type="SUPFAM" id="SSF52402">
    <property type="entry name" value="Adenine nucleotide alpha hydrolases-like"/>
    <property type="match status" value="1"/>
</dbReference>
<keyword evidence="7 8" id="KW-0784">Thiamine biosynthesis</keyword>
<dbReference type="InterPro" id="IPR003720">
    <property type="entry name" value="tRNA_STrfase"/>
</dbReference>
<dbReference type="Proteomes" id="UP000199170">
    <property type="component" value="Unassembled WGS sequence"/>
</dbReference>
<feature type="binding site" evidence="8">
    <location>
        <begin position="183"/>
        <end position="184"/>
    </location>
    <ligand>
        <name>ATP</name>
        <dbReference type="ChEBI" id="CHEBI:30616"/>
    </ligand>
</feature>
<keyword evidence="5 8" id="KW-0067">ATP-binding</keyword>
<dbReference type="SUPFAM" id="SSF143437">
    <property type="entry name" value="THUMP domain-like"/>
    <property type="match status" value="1"/>
</dbReference>
<dbReference type="EC" id="2.8.1.4" evidence="8"/>
<comment type="function">
    <text evidence="8">Catalyzes the ATP-dependent transfer of a sulfur to tRNA to produce 4-thiouridine in position 8 of tRNAs, which functions as a near-UV photosensor. Also catalyzes the transfer of sulfur to the sulfur carrier protein ThiS, forming ThiS-thiocarboxylate. This is a step in the synthesis of thiazole, in the thiamine biosynthesis pathway. The sulfur is donated as persulfide by IscS.</text>
</comment>
<feature type="binding site" evidence="8">
    <location>
        <position position="297"/>
    </location>
    <ligand>
        <name>ATP</name>
        <dbReference type="ChEBI" id="CHEBI:30616"/>
    </ligand>
</feature>
<comment type="similarity">
    <text evidence="8">Belongs to the ThiI family.</text>
</comment>
<comment type="subcellular location">
    <subcellularLocation>
        <location evidence="8">Cytoplasm</location>
    </subcellularLocation>
</comment>
<dbReference type="InterPro" id="IPR004114">
    <property type="entry name" value="THUMP_dom"/>
</dbReference>
<dbReference type="InterPro" id="IPR049962">
    <property type="entry name" value="THUMP_ThiI"/>
</dbReference>
<evidence type="ECO:0000256" key="5">
    <source>
        <dbReference type="ARBA" id="ARBA00022840"/>
    </source>
</evidence>
<keyword evidence="6 8" id="KW-0694">RNA-binding</keyword>
<evidence type="ECO:0000259" key="9">
    <source>
        <dbReference type="PROSITE" id="PS51165"/>
    </source>
</evidence>
<evidence type="ECO:0000256" key="1">
    <source>
        <dbReference type="ARBA" id="ARBA00022490"/>
    </source>
</evidence>
<dbReference type="GO" id="GO:0005829">
    <property type="term" value="C:cytosol"/>
    <property type="evidence" value="ECO:0007669"/>
    <property type="project" value="TreeGrafter"/>
</dbReference>
<dbReference type="GO" id="GO:0009228">
    <property type="term" value="P:thiamine biosynthetic process"/>
    <property type="evidence" value="ECO:0007669"/>
    <property type="project" value="UniProtKB-KW"/>
</dbReference>
<dbReference type="GO" id="GO:0002937">
    <property type="term" value="P:tRNA 4-thiouridine biosynthesis"/>
    <property type="evidence" value="ECO:0007669"/>
    <property type="project" value="TreeGrafter"/>
</dbReference>
<dbReference type="SMART" id="SM00981">
    <property type="entry name" value="THUMP"/>
    <property type="match status" value="1"/>
</dbReference>
<proteinExistence type="inferred from homology"/>
<evidence type="ECO:0000313" key="11">
    <source>
        <dbReference type="Proteomes" id="UP000199170"/>
    </source>
</evidence>
<dbReference type="AlphaFoldDB" id="A0A1H3CPM2"/>
<dbReference type="Gene3D" id="3.30.2130.30">
    <property type="match status" value="1"/>
</dbReference>
<gene>
    <name evidence="8" type="primary">thiI</name>
    <name evidence="10" type="ORF">SAMN04487946_101131</name>
</gene>
<feature type="binding site" evidence="8">
    <location>
        <position position="288"/>
    </location>
    <ligand>
        <name>ATP</name>
        <dbReference type="ChEBI" id="CHEBI:30616"/>
    </ligand>
</feature>
<keyword evidence="2 8" id="KW-0820">tRNA-binding</keyword>
<dbReference type="PANTHER" id="PTHR43209:SF1">
    <property type="entry name" value="TRNA SULFURTRANSFERASE"/>
    <property type="match status" value="1"/>
</dbReference>
<dbReference type="GO" id="GO:0052837">
    <property type="term" value="P:thiazole biosynthetic process"/>
    <property type="evidence" value="ECO:0007669"/>
    <property type="project" value="TreeGrafter"/>
</dbReference>
<dbReference type="GO" id="GO:0005524">
    <property type="term" value="F:ATP binding"/>
    <property type="evidence" value="ECO:0007669"/>
    <property type="project" value="UniProtKB-UniRule"/>
</dbReference>
<dbReference type="InterPro" id="IPR050102">
    <property type="entry name" value="tRNA_sulfurtransferase_ThiI"/>
</dbReference>
<evidence type="ECO:0000256" key="2">
    <source>
        <dbReference type="ARBA" id="ARBA00022555"/>
    </source>
</evidence>
<evidence type="ECO:0000256" key="7">
    <source>
        <dbReference type="ARBA" id="ARBA00022977"/>
    </source>
</evidence>
<dbReference type="PROSITE" id="PS51165">
    <property type="entry name" value="THUMP"/>
    <property type="match status" value="1"/>
</dbReference>
<protein>
    <recommendedName>
        <fullName evidence="8">Probable tRNA sulfurtransferase</fullName>
        <ecNumber evidence="8">2.8.1.4</ecNumber>
    </recommendedName>
    <alternativeName>
        <fullName evidence="8">Sulfur carrier protein ThiS sulfurtransferase</fullName>
    </alternativeName>
    <alternativeName>
        <fullName evidence="8">Thiamine biosynthesis protein ThiI</fullName>
    </alternativeName>
    <alternativeName>
        <fullName evidence="8">tRNA 4-thiouridine synthase</fullName>
    </alternativeName>
</protein>
<evidence type="ECO:0000256" key="4">
    <source>
        <dbReference type="ARBA" id="ARBA00022741"/>
    </source>
</evidence>
<dbReference type="GO" id="GO:0140741">
    <property type="term" value="F:tRNA-uracil-4 sulfurtransferase activity"/>
    <property type="evidence" value="ECO:0007669"/>
    <property type="project" value="UniProtKB-EC"/>
</dbReference>
<keyword evidence="4 8" id="KW-0547">Nucleotide-binding</keyword>
<evidence type="ECO:0000256" key="6">
    <source>
        <dbReference type="ARBA" id="ARBA00022884"/>
    </source>
</evidence>
<dbReference type="Pfam" id="PF02926">
    <property type="entry name" value="THUMP"/>
    <property type="match status" value="1"/>
</dbReference>
<dbReference type="STRING" id="660517.SAMN04487946_101131"/>
<comment type="pathway">
    <text evidence="8">Cofactor biosynthesis; thiamine diphosphate biosynthesis.</text>
</comment>
<comment type="catalytic activity">
    <reaction evidence="8">
        <text>[ThiS sulfur-carrier protein]-C-terminal Gly-Gly-AMP + S-sulfanyl-L-cysteinyl-[cysteine desulfurase] + AH2 = [ThiS sulfur-carrier protein]-C-terminal-Gly-aminoethanethioate + L-cysteinyl-[cysteine desulfurase] + A + AMP + 2 H(+)</text>
        <dbReference type="Rhea" id="RHEA:43340"/>
        <dbReference type="Rhea" id="RHEA-COMP:12157"/>
        <dbReference type="Rhea" id="RHEA-COMP:12158"/>
        <dbReference type="Rhea" id="RHEA-COMP:12910"/>
        <dbReference type="Rhea" id="RHEA-COMP:19908"/>
        <dbReference type="ChEBI" id="CHEBI:13193"/>
        <dbReference type="ChEBI" id="CHEBI:15378"/>
        <dbReference type="ChEBI" id="CHEBI:17499"/>
        <dbReference type="ChEBI" id="CHEBI:29950"/>
        <dbReference type="ChEBI" id="CHEBI:61963"/>
        <dbReference type="ChEBI" id="CHEBI:90618"/>
        <dbReference type="ChEBI" id="CHEBI:232372"/>
        <dbReference type="ChEBI" id="CHEBI:456215"/>
    </reaction>
</comment>
<dbReference type="GO" id="GO:0004810">
    <property type="term" value="F:CCA tRNA nucleotidyltransferase activity"/>
    <property type="evidence" value="ECO:0007669"/>
    <property type="project" value="InterPro"/>
</dbReference>
<evidence type="ECO:0000256" key="3">
    <source>
        <dbReference type="ARBA" id="ARBA00022679"/>
    </source>
</evidence>
<evidence type="ECO:0000313" key="10">
    <source>
        <dbReference type="EMBL" id="SDX56093.1"/>
    </source>
</evidence>
<comment type="caution">
    <text evidence="8">Lacks conserved residue(s) required for the propagation of feature annotation.</text>
</comment>
<dbReference type="InterPro" id="IPR014729">
    <property type="entry name" value="Rossmann-like_a/b/a_fold"/>
</dbReference>
<dbReference type="Gene3D" id="3.40.50.620">
    <property type="entry name" value="HUPs"/>
    <property type="match status" value="1"/>
</dbReference>
<keyword evidence="11" id="KW-1185">Reference proteome</keyword>
<dbReference type="GO" id="GO:0009229">
    <property type="term" value="P:thiamine diphosphate biosynthetic process"/>
    <property type="evidence" value="ECO:0007669"/>
    <property type="project" value="UniProtKB-UniRule"/>
</dbReference>
<reference evidence="11" key="1">
    <citation type="submission" date="2016-10" db="EMBL/GenBank/DDBJ databases">
        <authorList>
            <person name="Varghese N."/>
            <person name="Submissions S."/>
        </authorList>
    </citation>
    <scope>NUCLEOTIDE SEQUENCE [LARGE SCALE GENOMIC DNA]</scope>
    <source>
        <strain evidence="11">CGMCC 1.10118</strain>
    </source>
</reference>
<sequence>MNATDAVLLGHGDFGAKSSAVRTKMAERVASDVEAALDAAGVDGDVERRWSRIVVRTASPTAAARVAATIPGVSFARPAAAVAPELDVICDAARRLATAYDEPTYAVDSDRIGPDDAHDFSNRDIKEKAGRVIGEQTGASVDLDEPDRTYRIEVRRGEAFVAAERFEGPGGLPVGSQGRVAVLVSGGLDSPVALWRMLRRGCEAIPVYVDLGRYGGADHRARAFEVLRTLAERAPRADLRPRVVDGEGFVEQGVEAVGETRMLSLRRAMLAAAEAVAERDGAHSVATGEALGQKSSQTGANLAVTDAAVALPVHRPLLTADKPMIVAEARDLGTYTDATLPAGCDRVAPAHPETNASLDAVVAAEPPDFLAIAREAGASASIRSL</sequence>
<dbReference type="InterPro" id="IPR020536">
    <property type="entry name" value="ThiI_AANH"/>
</dbReference>
<dbReference type="CDD" id="cd11716">
    <property type="entry name" value="THUMP_ThiI"/>
    <property type="match status" value="1"/>
</dbReference>
<evidence type="ECO:0000256" key="8">
    <source>
        <dbReference type="HAMAP-Rule" id="MF_00021"/>
    </source>
</evidence>
<keyword evidence="1 8" id="KW-0963">Cytoplasm</keyword>
<keyword evidence="3 8" id="KW-0808">Transferase</keyword>
<organism evidence="10 11">
    <name type="scientific">Halobellus clavatus</name>
    <dbReference type="NCBI Taxonomy" id="660517"/>
    <lineage>
        <taxon>Archaea</taxon>
        <taxon>Methanobacteriati</taxon>
        <taxon>Methanobacteriota</taxon>
        <taxon>Stenosarchaea group</taxon>
        <taxon>Halobacteria</taxon>
        <taxon>Halobacteriales</taxon>
        <taxon>Haloferacaceae</taxon>
        <taxon>Halobellus</taxon>
    </lineage>
</organism>
<dbReference type="UniPathway" id="UPA00060"/>
<dbReference type="PANTHER" id="PTHR43209">
    <property type="entry name" value="TRNA SULFURTRANSFERASE"/>
    <property type="match status" value="1"/>
</dbReference>
<dbReference type="GO" id="GO:0000049">
    <property type="term" value="F:tRNA binding"/>
    <property type="evidence" value="ECO:0007669"/>
    <property type="project" value="UniProtKB-UniRule"/>
</dbReference>
<dbReference type="HAMAP" id="MF_00021">
    <property type="entry name" value="ThiI"/>
    <property type="match status" value="1"/>
</dbReference>